<protein>
    <submittedName>
        <fullName evidence="3">Transposase DDE domain protein</fullName>
    </submittedName>
</protein>
<dbReference type="GO" id="GO:0004803">
    <property type="term" value="F:transposase activity"/>
    <property type="evidence" value="ECO:0007669"/>
    <property type="project" value="InterPro"/>
</dbReference>
<dbReference type="InterPro" id="IPR008490">
    <property type="entry name" value="Transposase_InsH_N"/>
</dbReference>
<gene>
    <name evidence="3" type="ORF">TICRE_20260</name>
</gene>
<accession>A0A1U7M3Z1</accession>
<dbReference type="Proteomes" id="UP000186112">
    <property type="component" value="Unassembled WGS sequence"/>
</dbReference>
<reference evidence="3 4" key="1">
    <citation type="submission" date="2016-02" db="EMBL/GenBank/DDBJ databases">
        <title>Genome sequence of Tissierella creatinophila DSM 6911.</title>
        <authorList>
            <person name="Poehlein A."/>
            <person name="Daniel R."/>
        </authorList>
    </citation>
    <scope>NUCLEOTIDE SEQUENCE [LARGE SCALE GENOMIC DNA]</scope>
    <source>
        <strain evidence="3 4">DSM 6911</strain>
    </source>
</reference>
<dbReference type="Pfam" id="PF01609">
    <property type="entry name" value="DDE_Tnp_1"/>
    <property type="match status" value="1"/>
</dbReference>
<evidence type="ECO:0000313" key="3">
    <source>
        <dbReference type="EMBL" id="OLS02011.1"/>
    </source>
</evidence>
<keyword evidence="4" id="KW-1185">Reference proteome</keyword>
<evidence type="ECO:0000259" key="2">
    <source>
        <dbReference type="Pfam" id="PF05598"/>
    </source>
</evidence>
<proteinExistence type="predicted"/>
<dbReference type="GO" id="GO:0006313">
    <property type="term" value="P:DNA transposition"/>
    <property type="evidence" value="ECO:0007669"/>
    <property type="project" value="InterPro"/>
</dbReference>
<name>A0A1U7M3Z1_TISCR</name>
<dbReference type="EMBL" id="LTDM01000051">
    <property type="protein sequence ID" value="OLS02011.1"/>
    <property type="molecule type" value="Genomic_DNA"/>
</dbReference>
<comment type="caution">
    <text evidence="3">The sequence shown here is derived from an EMBL/GenBank/DDBJ whole genome shotgun (WGS) entry which is preliminary data.</text>
</comment>
<feature type="domain" description="Transposase IS4-like" evidence="1">
    <location>
        <begin position="258"/>
        <end position="451"/>
    </location>
</feature>
<dbReference type="InterPro" id="IPR002559">
    <property type="entry name" value="Transposase_11"/>
</dbReference>
<dbReference type="RefSeq" id="WP_075727677.1">
    <property type="nucleotide sequence ID" value="NZ_LTDM01000051.1"/>
</dbReference>
<dbReference type="AlphaFoldDB" id="A0A1U7M3Z1"/>
<dbReference type="GO" id="GO:0003677">
    <property type="term" value="F:DNA binding"/>
    <property type="evidence" value="ECO:0007669"/>
    <property type="project" value="InterPro"/>
</dbReference>
<evidence type="ECO:0000313" key="4">
    <source>
        <dbReference type="Proteomes" id="UP000186112"/>
    </source>
</evidence>
<dbReference type="OrthoDB" id="1706305at2"/>
<sequence length="476" mass="54729">MPVSAKQLNFCDVSNDFDKFYNQNQNDLLSLLDKFISISDFIPFSFYRKYYSNFGSKRDFSLESMLNAFIVKNILSIPSVDLLITILSISSELRQFCGFLKVPHKSQFSRFKSIFLDNLNDLFNVLVDFTEDISKEISPFLSSILITDTTGVEAYVTENNLKFYQSQLRKSKSHAKFFSKTNPNSVFDVEKYAQGQMPKFASSNPDAKLTYLNGHFGYFLKCIVSTNALGLVRNVNFYDSDNNLDQDLRPQDVKDSFDSKSLIPSLETFFQLHPNFKFKYFLGDSGFDADDNYAYLHKKNIMPIINLNPRNSKDLPQPGFNEIGIPLCPRDPSLPMNYDGITREKGRSDRIKYLCPKVQKLTIKGRCQYILSCEDPCTPSKCGRIKQITIHHNYRFNTAMPRDSLKWKKLYRLRTICERSISQLKNFIQIKTSKVRNTVSLKSDILFACISQLISFILIFKAGKSENPLAIKSLIA</sequence>
<dbReference type="Pfam" id="PF05598">
    <property type="entry name" value="DUF772"/>
    <property type="match status" value="1"/>
</dbReference>
<organism evidence="3 4">
    <name type="scientific">Tissierella creatinophila DSM 6911</name>
    <dbReference type="NCBI Taxonomy" id="1123403"/>
    <lineage>
        <taxon>Bacteria</taxon>
        <taxon>Bacillati</taxon>
        <taxon>Bacillota</taxon>
        <taxon>Tissierellia</taxon>
        <taxon>Tissierellales</taxon>
        <taxon>Tissierellaceae</taxon>
        <taxon>Tissierella</taxon>
    </lineage>
</organism>
<feature type="domain" description="Transposase InsH N-terminal" evidence="2">
    <location>
        <begin position="23"/>
        <end position="112"/>
    </location>
</feature>
<evidence type="ECO:0000259" key="1">
    <source>
        <dbReference type="Pfam" id="PF01609"/>
    </source>
</evidence>